<evidence type="ECO:0000313" key="3">
    <source>
        <dbReference type="RefSeq" id="XP_071933889.1"/>
    </source>
</evidence>
<dbReference type="RefSeq" id="XP_071933889.1">
    <property type="nucleotide sequence ID" value="XM_072077788.1"/>
</dbReference>
<dbReference type="Pfam" id="PF03372">
    <property type="entry name" value="Exo_endo_phos"/>
    <property type="match status" value="1"/>
</dbReference>
<dbReference type="Proteomes" id="UP001652660">
    <property type="component" value="Chromosome 2e"/>
</dbReference>
<keyword evidence="2" id="KW-1185">Reference proteome</keyword>
<dbReference type="GeneID" id="140036399"/>
<proteinExistence type="predicted"/>
<organism evidence="2 3">
    <name type="scientific">Coffea arabica</name>
    <name type="common">Arabian coffee</name>
    <dbReference type="NCBI Taxonomy" id="13443"/>
    <lineage>
        <taxon>Eukaryota</taxon>
        <taxon>Viridiplantae</taxon>
        <taxon>Streptophyta</taxon>
        <taxon>Embryophyta</taxon>
        <taxon>Tracheophyta</taxon>
        <taxon>Spermatophyta</taxon>
        <taxon>Magnoliopsida</taxon>
        <taxon>eudicotyledons</taxon>
        <taxon>Gunneridae</taxon>
        <taxon>Pentapetalae</taxon>
        <taxon>asterids</taxon>
        <taxon>lamiids</taxon>
        <taxon>Gentianales</taxon>
        <taxon>Rubiaceae</taxon>
        <taxon>Ixoroideae</taxon>
        <taxon>Gardenieae complex</taxon>
        <taxon>Bertiereae - Coffeeae clade</taxon>
        <taxon>Coffeeae</taxon>
        <taxon>Coffea</taxon>
    </lineage>
</organism>
<dbReference type="SUPFAM" id="SSF56219">
    <property type="entry name" value="DNase I-like"/>
    <property type="match status" value="1"/>
</dbReference>
<gene>
    <name evidence="3" type="primary">LOC140036399</name>
</gene>
<accession>A0ABM4WQ24</accession>
<reference evidence="3" key="1">
    <citation type="submission" date="2025-08" db="UniProtKB">
        <authorList>
            <consortium name="RefSeq"/>
        </authorList>
    </citation>
    <scope>IDENTIFICATION</scope>
    <source>
        <tissue evidence="3">Leaves</tissue>
    </source>
</reference>
<sequence length="288" mass="34060">MKVLVWNCQGAGSPLTVPQLREANNLLSPNIIFLSETKNRYNYMKRVQKILRFEESVIVEAMDRKEGMALFWNKDIEVREVVTTALTIEALVFDPEVQIDWWFIGVYMSCDANIRKQQWKVLTARRQLWGDKWLLAGDFNDILTNEEKWGGNARAERSFKEFNSFIEYNNLVDIGFTGNPWTWSNNWDGEGEIRQRLDRGLSTINWSQFFDKAKCEHVETVGSDHSMLLIDNWPRMDKKRSRFFFDKRWLKREGISQVVEQAWKQTVEGNRMYRITRQIANCRVALLK</sequence>
<dbReference type="Gene3D" id="3.60.10.10">
    <property type="entry name" value="Endonuclease/exonuclease/phosphatase"/>
    <property type="match status" value="1"/>
</dbReference>
<dbReference type="InterPro" id="IPR036691">
    <property type="entry name" value="Endo/exonu/phosph_ase_sf"/>
</dbReference>
<dbReference type="InterPro" id="IPR005135">
    <property type="entry name" value="Endo/exonuclease/phosphatase"/>
</dbReference>
<evidence type="ECO:0000313" key="2">
    <source>
        <dbReference type="Proteomes" id="UP001652660"/>
    </source>
</evidence>
<feature type="domain" description="Endonuclease/exonuclease/phosphatase" evidence="1">
    <location>
        <begin position="5"/>
        <end position="187"/>
    </location>
</feature>
<name>A0ABM4WQ24_COFAR</name>
<dbReference type="PANTHER" id="PTHR35218:SF9">
    <property type="entry name" value="ENDONUCLEASE_EXONUCLEASE_PHOSPHATASE DOMAIN-CONTAINING PROTEIN"/>
    <property type="match status" value="1"/>
</dbReference>
<dbReference type="PANTHER" id="PTHR35218">
    <property type="entry name" value="RNASE H DOMAIN-CONTAINING PROTEIN"/>
    <property type="match status" value="1"/>
</dbReference>
<evidence type="ECO:0000259" key="1">
    <source>
        <dbReference type="Pfam" id="PF03372"/>
    </source>
</evidence>
<protein>
    <recommendedName>
        <fullName evidence="1">Endonuclease/exonuclease/phosphatase domain-containing protein</fullName>
    </recommendedName>
</protein>